<reference evidence="3 4" key="1">
    <citation type="submission" date="2023-04" db="EMBL/GenBank/DDBJ databases">
        <title>Genome Encyclopedia of Bacteria and Archaea VI: Functional Genomics of Type Strains.</title>
        <authorList>
            <person name="Whitman W."/>
        </authorList>
    </citation>
    <scope>NUCLEOTIDE SEQUENCE [LARGE SCALE GENOMIC DNA]</scope>
    <source>
        <strain evidence="3 4">SG_E_30_P1</strain>
    </source>
</reference>
<proteinExistence type="predicted"/>
<sequence length="207" mass="22920">MTNPTTPNVPAAWYPDPAGSGRQRWWDGTQWTEHFQDSYTAAAAGGELKAPAGTKSYNVWIWLVTVLPFVTVPFLPLIDVGSAFTRENLQNPEAMDRAQFELLFSPAYISLMLVGLLSTVLIIFFAYKDWSELKKAGVPQPFHWAFVFLNLVIGPVYAIGRSVIVKRRTGHGSAVMWVTIALIVLSIVVVVVWTVALISQIVEVATL</sequence>
<dbReference type="Proteomes" id="UP001160142">
    <property type="component" value="Unassembled WGS sequence"/>
</dbReference>
<comment type="caution">
    <text evidence="3">The sequence shown here is derived from an EMBL/GenBank/DDBJ whole genome shotgun (WGS) entry which is preliminary data.</text>
</comment>
<evidence type="ECO:0000256" key="1">
    <source>
        <dbReference type="SAM" id="Phobius"/>
    </source>
</evidence>
<evidence type="ECO:0000313" key="4">
    <source>
        <dbReference type="Proteomes" id="UP001160142"/>
    </source>
</evidence>
<keyword evidence="1" id="KW-0472">Membrane</keyword>
<feature type="transmembrane region" description="Helical" evidence="1">
    <location>
        <begin position="176"/>
        <end position="202"/>
    </location>
</feature>
<feature type="domain" description="DUF2510" evidence="2">
    <location>
        <begin position="11"/>
        <end position="43"/>
    </location>
</feature>
<keyword evidence="1" id="KW-1133">Transmembrane helix</keyword>
<keyword evidence="4" id="KW-1185">Reference proteome</keyword>
<keyword evidence="1" id="KW-0812">Transmembrane</keyword>
<evidence type="ECO:0000259" key="2">
    <source>
        <dbReference type="Pfam" id="PF10708"/>
    </source>
</evidence>
<dbReference type="InterPro" id="IPR018929">
    <property type="entry name" value="DUF2510"/>
</dbReference>
<feature type="transmembrane region" description="Helical" evidence="1">
    <location>
        <begin position="59"/>
        <end position="81"/>
    </location>
</feature>
<feature type="transmembrane region" description="Helical" evidence="1">
    <location>
        <begin position="102"/>
        <end position="127"/>
    </location>
</feature>
<organism evidence="3 4">
    <name type="scientific">Antiquaquibacter oligotrophicus</name>
    <dbReference type="NCBI Taxonomy" id="2880260"/>
    <lineage>
        <taxon>Bacteria</taxon>
        <taxon>Bacillati</taxon>
        <taxon>Actinomycetota</taxon>
        <taxon>Actinomycetes</taxon>
        <taxon>Micrococcales</taxon>
        <taxon>Microbacteriaceae</taxon>
        <taxon>Antiquaquibacter</taxon>
    </lineage>
</organism>
<name>A0ABT6KMP4_9MICO</name>
<gene>
    <name evidence="3" type="ORF">M2152_001462</name>
</gene>
<dbReference type="RefSeq" id="WP_322133597.1">
    <property type="nucleotide sequence ID" value="NZ_CP085036.1"/>
</dbReference>
<dbReference type="EMBL" id="JARXVQ010000001">
    <property type="protein sequence ID" value="MDH6181280.1"/>
    <property type="molecule type" value="Genomic_DNA"/>
</dbReference>
<feature type="transmembrane region" description="Helical" evidence="1">
    <location>
        <begin position="142"/>
        <end position="164"/>
    </location>
</feature>
<dbReference type="Pfam" id="PF10708">
    <property type="entry name" value="DUF2510"/>
    <property type="match status" value="1"/>
</dbReference>
<evidence type="ECO:0000313" key="3">
    <source>
        <dbReference type="EMBL" id="MDH6181280.1"/>
    </source>
</evidence>
<accession>A0ABT6KMP4</accession>
<protein>
    <recommendedName>
        <fullName evidence="2">DUF2510 domain-containing protein</fullName>
    </recommendedName>
</protein>